<protein>
    <recommendedName>
        <fullName evidence="4">Alpha-ketoglutarate decarboxylase</fullName>
    </recommendedName>
</protein>
<evidence type="ECO:0008006" key="4">
    <source>
        <dbReference type="Google" id="ProtNLM"/>
    </source>
</evidence>
<feature type="signal peptide" evidence="1">
    <location>
        <begin position="1"/>
        <end position="27"/>
    </location>
</feature>
<reference evidence="2 3" key="1">
    <citation type="submission" date="2021-07" db="EMBL/GenBank/DDBJ databases">
        <title>Flavobacterium WSW3-B6 sp.nov, isolated from seaweed.</title>
        <authorList>
            <person name="Muhammad N."/>
            <person name="Ho H."/>
            <person name="Lee Y.-J."/>
            <person name="Nguyen T."/>
            <person name="Ho J."/>
            <person name="Kim S.-G."/>
        </authorList>
    </citation>
    <scope>NUCLEOTIDE SEQUENCE [LARGE SCALE GENOMIC DNA]</scope>
    <source>
        <strain evidence="2 3">WSW3-B6</strain>
    </source>
</reference>
<organism evidence="2 3">
    <name type="scientific">Flavobacterium litorale</name>
    <dbReference type="NCBI Taxonomy" id="2856519"/>
    <lineage>
        <taxon>Bacteria</taxon>
        <taxon>Pseudomonadati</taxon>
        <taxon>Bacteroidota</taxon>
        <taxon>Flavobacteriia</taxon>
        <taxon>Flavobacteriales</taxon>
        <taxon>Flavobacteriaceae</taxon>
        <taxon>Flavobacterium</taxon>
    </lineage>
</organism>
<dbReference type="EMBL" id="CP080429">
    <property type="protein sequence ID" value="QYJ69268.1"/>
    <property type="molecule type" value="Genomic_DNA"/>
</dbReference>
<dbReference type="RefSeq" id="WP_220641603.1">
    <property type="nucleotide sequence ID" value="NZ_CP080429.1"/>
</dbReference>
<evidence type="ECO:0000313" key="2">
    <source>
        <dbReference type="EMBL" id="QYJ69268.1"/>
    </source>
</evidence>
<accession>A0ABX8VDN4</accession>
<gene>
    <name evidence="2" type="ORF">K1I41_05090</name>
</gene>
<keyword evidence="1" id="KW-0732">Signal</keyword>
<keyword evidence="3" id="KW-1185">Reference proteome</keyword>
<evidence type="ECO:0000313" key="3">
    <source>
        <dbReference type="Proteomes" id="UP000825381"/>
    </source>
</evidence>
<sequence>MKIGFFNFLTKCTLIVSTILCCTTTNAQQDSDFWSRVRFGGTAGVAFGRDYTDILIAPSALYQVNAYVGVGVGLQGSYVNFDDFYESYIYGMSVIGIFSPIPEVQLSAEVEQLRVNLNYDDNVFDDNNTLLRDRDFWNTALFLGAGYNTGNVTIGIRYNVLFRERDRVYSDAFMPFIRVFF</sequence>
<feature type="chain" id="PRO_5045069532" description="Alpha-ketoglutarate decarboxylase" evidence="1">
    <location>
        <begin position="28"/>
        <end position="181"/>
    </location>
</feature>
<evidence type="ECO:0000256" key="1">
    <source>
        <dbReference type="SAM" id="SignalP"/>
    </source>
</evidence>
<proteinExistence type="predicted"/>
<dbReference type="Proteomes" id="UP000825381">
    <property type="component" value="Chromosome"/>
</dbReference>
<name>A0ABX8VDN4_9FLAO</name>